<sequence>MHLARQSIFATNPTQLIDIRFEAEGRIFTCSTPSGFAIYETWPLKLLKKRELKNGTLNIVHPCQTSSILFLVGGGRSPHYPRNKVIIWDEAAGREAAELEFREPVLGLACRRGWLSVAFRSRVVLFKVSEKGVSRVIEYATWDNPRGLVAMASTPGSTLLAILGQHAGHVQLIHLSPCPPPPLSVTTSPTYREPRIPKPPQVSPKKAPPFIVAHKTALTTLSVTQSGRLLATTSSQGTLVRVWDATTGGLVKELRRGSDKAEIYGTAFRPDEQEICCWSDKGTVHIFSLGSGEGPSNRTSSFSPLSPFIKLPKYFASQWSYAHYRLPAASSHIMLSSSPKSRDESDAGEEEKCIVTWIEVPSETLDLPGIGKGKGKALESKPEYQLIALTYSGGWYRLALPSASAQSAQSDLKNQGASPRIPSSPLGRSSPVAISRPASVKGKEKEDEFDQDSHSERRCTLQEFRRFGRWDGWG</sequence>
<dbReference type="OrthoDB" id="1667587at2759"/>
<evidence type="ECO:0000256" key="1">
    <source>
        <dbReference type="ARBA" id="ARBA00022574"/>
    </source>
</evidence>
<feature type="region of interest" description="Disordered" evidence="4">
    <location>
        <begin position="184"/>
        <end position="207"/>
    </location>
</feature>
<evidence type="ECO:0000313" key="5">
    <source>
        <dbReference type="EMBL" id="KZS97917.1"/>
    </source>
</evidence>
<keyword evidence="1" id="KW-0853">WD repeat</keyword>
<comment type="similarity">
    <text evidence="3">Belongs to the WD repeat PROPPIN family.</text>
</comment>
<dbReference type="EMBL" id="KV419396">
    <property type="protein sequence ID" value="KZS97917.1"/>
    <property type="molecule type" value="Genomic_DNA"/>
</dbReference>
<keyword evidence="6" id="KW-1185">Reference proteome</keyword>
<dbReference type="Gene3D" id="2.130.10.10">
    <property type="entry name" value="YVTN repeat-like/Quinoprotein amine dehydrogenase"/>
    <property type="match status" value="1"/>
</dbReference>
<feature type="compositionally biased region" description="Basic and acidic residues" evidence="4">
    <location>
        <begin position="441"/>
        <end position="457"/>
    </location>
</feature>
<evidence type="ECO:0000256" key="2">
    <source>
        <dbReference type="ARBA" id="ARBA00022737"/>
    </source>
</evidence>
<dbReference type="InterPro" id="IPR001680">
    <property type="entry name" value="WD40_rpt"/>
</dbReference>
<dbReference type="AlphaFoldDB" id="A0A164ZPJ3"/>
<name>A0A164ZPJ3_9AGAM</name>
<protein>
    <submittedName>
        <fullName evidence="5">Uncharacterized protein</fullName>
    </submittedName>
</protein>
<evidence type="ECO:0000256" key="3">
    <source>
        <dbReference type="ARBA" id="ARBA00025740"/>
    </source>
</evidence>
<evidence type="ECO:0000256" key="4">
    <source>
        <dbReference type="SAM" id="MobiDB-lite"/>
    </source>
</evidence>
<proteinExistence type="inferred from homology"/>
<dbReference type="Pfam" id="PF21032">
    <property type="entry name" value="PROPPIN"/>
    <property type="match status" value="1"/>
</dbReference>
<evidence type="ECO:0000313" key="6">
    <source>
        <dbReference type="Proteomes" id="UP000076722"/>
    </source>
</evidence>
<organism evidence="5 6">
    <name type="scientific">Sistotremastrum niveocremeum HHB9708</name>
    <dbReference type="NCBI Taxonomy" id="1314777"/>
    <lineage>
        <taxon>Eukaryota</taxon>
        <taxon>Fungi</taxon>
        <taxon>Dikarya</taxon>
        <taxon>Basidiomycota</taxon>
        <taxon>Agaricomycotina</taxon>
        <taxon>Agaricomycetes</taxon>
        <taxon>Sistotremastrales</taxon>
        <taxon>Sistotremastraceae</taxon>
        <taxon>Sertulicium</taxon>
        <taxon>Sertulicium niveocremeum</taxon>
    </lineage>
</organism>
<keyword evidence="2" id="KW-0677">Repeat</keyword>
<accession>A0A164ZPJ3</accession>
<dbReference type="SUPFAM" id="SSF50978">
    <property type="entry name" value="WD40 repeat-like"/>
    <property type="match status" value="1"/>
</dbReference>
<dbReference type="PANTHER" id="PTHR11227">
    <property type="entry name" value="WD-REPEAT PROTEIN INTERACTING WITH PHOSPHOINOSIDES WIPI -RELATED"/>
    <property type="match status" value="1"/>
</dbReference>
<dbReference type="Proteomes" id="UP000076722">
    <property type="component" value="Unassembled WGS sequence"/>
</dbReference>
<dbReference type="InterPro" id="IPR048720">
    <property type="entry name" value="PROPPIN"/>
</dbReference>
<feature type="region of interest" description="Disordered" evidence="4">
    <location>
        <begin position="407"/>
        <end position="457"/>
    </location>
</feature>
<reference evidence="5 6" key="1">
    <citation type="journal article" date="2016" name="Mol. Biol. Evol.">
        <title>Comparative Genomics of Early-Diverging Mushroom-Forming Fungi Provides Insights into the Origins of Lignocellulose Decay Capabilities.</title>
        <authorList>
            <person name="Nagy L.G."/>
            <person name="Riley R."/>
            <person name="Tritt A."/>
            <person name="Adam C."/>
            <person name="Daum C."/>
            <person name="Floudas D."/>
            <person name="Sun H."/>
            <person name="Yadav J.S."/>
            <person name="Pangilinan J."/>
            <person name="Larsson K.H."/>
            <person name="Matsuura K."/>
            <person name="Barry K."/>
            <person name="Labutti K."/>
            <person name="Kuo R."/>
            <person name="Ohm R.A."/>
            <person name="Bhattacharya S.S."/>
            <person name="Shirouzu T."/>
            <person name="Yoshinaga Y."/>
            <person name="Martin F.M."/>
            <person name="Grigoriev I.V."/>
            <person name="Hibbett D.S."/>
        </authorList>
    </citation>
    <scope>NUCLEOTIDE SEQUENCE [LARGE SCALE GENOMIC DNA]</scope>
    <source>
        <strain evidence="5 6">HHB9708</strain>
    </source>
</reference>
<dbReference type="SMART" id="SM00320">
    <property type="entry name" value="WD40"/>
    <property type="match status" value="2"/>
</dbReference>
<dbReference type="InterPro" id="IPR015943">
    <property type="entry name" value="WD40/YVTN_repeat-like_dom_sf"/>
</dbReference>
<dbReference type="InterPro" id="IPR036322">
    <property type="entry name" value="WD40_repeat_dom_sf"/>
</dbReference>
<gene>
    <name evidence="5" type="ORF">SISNIDRAFT_449514</name>
</gene>
<dbReference type="GO" id="GO:0005737">
    <property type="term" value="C:cytoplasm"/>
    <property type="evidence" value="ECO:0007669"/>
    <property type="project" value="UniProtKB-ARBA"/>
</dbReference>
<dbReference type="STRING" id="1314777.A0A164ZPJ3"/>